<dbReference type="Proteomes" id="UP001162734">
    <property type="component" value="Chromosome"/>
</dbReference>
<dbReference type="InterPro" id="IPR038731">
    <property type="entry name" value="RgtA/B/C-like"/>
</dbReference>
<dbReference type="EMBL" id="AP025592">
    <property type="protein sequence ID" value="BDG07046.1"/>
    <property type="molecule type" value="Genomic_DNA"/>
</dbReference>
<dbReference type="InterPro" id="IPR050297">
    <property type="entry name" value="LipidA_mod_glycosyltrf_83"/>
</dbReference>
<dbReference type="PANTHER" id="PTHR33908">
    <property type="entry name" value="MANNOSYLTRANSFERASE YKCB-RELATED"/>
    <property type="match status" value="1"/>
</dbReference>
<evidence type="ECO:0000256" key="7">
    <source>
        <dbReference type="ARBA" id="ARBA00023136"/>
    </source>
</evidence>
<evidence type="ECO:0000256" key="2">
    <source>
        <dbReference type="ARBA" id="ARBA00022475"/>
    </source>
</evidence>
<organism evidence="10 11">
    <name type="scientific">Anaeromyxobacter paludicola</name>
    <dbReference type="NCBI Taxonomy" id="2918171"/>
    <lineage>
        <taxon>Bacteria</taxon>
        <taxon>Pseudomonadati</taxon>
        <taxon>Myxococcota</taxon>
        <taxon>Myxococcia</taxon>
        <taxon>Myxococcales</taxon>
        <taxon>Cystobacterineae</taxon>
        <taxon>Anaeromyxobacteraceae</taxon>
        <taxon>Anaeromyxobacter</taxon>
    </lineage>
</organism>
<keyword evidence="3" id="KW-0328">Glycosyltransferase</keyword>
<feature type="transmembrane region" description="Helical" evidence="8">
    <location>
        <begin position="235"/>
        <end position="261"/>
    </location>
</feature>
<dbReference type="GO" id="GO:0016740">
    <property type="term" value="F:transferase activity"/>
    <property type="evidence" value="ECO:0007669"/>
    <property type="project" value="UniProtKB-KW"/>
</dbReference>
<dbReference type="RefSeq" id="WP_248343628.1">
    <property type="nucleotide sequence ID" value="NZ_AP025592.1"/>
</dbReference>
<feature type="domain" description="Glycosyltransferase RgtA/B/C/D-like" evidence="9">
    <location>
        <begin position="48"/>
        <end position="207"/>
    </location>
</feature>
<reference evidence="11" key="1">
    <citation type="journal article" date="2022" name="Int. J. Syst. Evol. Microbiol.">
        <title>Anaeromyxobacter oryzae sp. nov., Anaeromyxobacter diazotrophicus sp. nov. and Anaeromyxobacter paludicola sp. nov., isolated from paddy soils.</title>
        <authorList>
            <person name="Itoh H."/>
            <person name="Xu Z."/>
            <person name="Mise K."/>
            <person name="Masuda Y."/>
            <person name="Ushijima N."/>
            <person name="Hayakawa C."/>
            <person name="Shiratori Y."/>
            <person name="Senoo K."/>
        </authorList>
    </citation>
    <scope>NUCLEOTIDE SEQUENCE [LARGE SCALE GENOMIC DNA]</scope>
    <source>
        <strain evidence="11">Red630</strain>
    </source>
</reference>
<name>A0ABN6N1I9_9BACT</name>
<feature type="transmembrane region" description="Helical" evidence="8">
    <location>
        <begin position="299"/>
        <end position="317"/>
    </location>
</feature>
<evidence type="ECO:0000256" key="6">
    <source>
        <dbReference type="ARBA" id="ARBA00022989"/>
    </source>
</evidence>
<keyword evidence="7 8" id="KW-0472">Membrane</keyword>
<keyword evidence="2" id="KW-1003">Cell membrane</keyword>
<keyword evidence="5 8" id="KW-0812">Transmembrane</keyword>
<comment type="subcellular location">
    <subcellularLocation>
        <location evidence="1">Cell membrane</location>
        <topology evidence="1">Multi-pass membrane protein</topology>
    </subcellularLocation>
</comment>
<feature type="transmembrane region" description="Helical" evidence="8">
    <location>
        <begin position="70"/>
        <end position="88"/>
    </location>
</feature>
<feature type="transmembrane region" description="Helical" evidence="8">
    <location>
        <begin position="189"/>
        <end position="210"/>
    </location>
</feature>
<accession>A0ABN6N1I9</accession>
<evidence type="ECO:0000256" key="8">
    <source>
        <dbReference type="SAM" id="Phobius"/>
    </source>
</evidence>
<keyword evidence="11" id="KW-1185">Reference proteome</keyword>
<feature type="transmembrane region" description="Helical" evidence="8">
    <location>
        <begin position="144"/>
        <end position="177"/>
    </location>
</feature>
<dbReference type="Pfam" id="PF13231">
    <property type="entry name" value="PMT_2"/>
    <property type="match status" value="1"/>
</dbReference>
<evidence type="ECO:0000313" key="11">
    <source>
        <dbReference type="Proteomes" id="UP001162734"/>
    </source>
</evidence>
<evidence type="ECO:0000256" key="4">
    <source>
        <dbReference type="ARBA" id="ARBA00022679"/>
    </source>
</evidence>
<gene>
    <name evidence="10" type="ORF">AMPC_01590</name>
</gene>
<keyword evidence="6 8" id="KW-1133">Transmembrane helix</keyword>
<feature type="transmembrane region" description="Helical" evidence="8">
    <location>
        <begin position="324"/>
        <end position="344"/>
    </location>
</feature>
<evidence type="ECO:0000256" key="5">
    <source>
        <dbReference type="ARBA" id="ARBA00022692"/>
    </source>
</evidence>
<feature type="transmembrane region" description="Helical" evidence="8">
    <location>
        <begin position="273"/>
        <end position="293"/>
    </location>
</feature>
<evidence type="ECO:0000313" key="10">
    <source>
        <dbReference type="EMBL" id="BDG07046.1"/>
    </source>
</evidence>
<feature type="transmembrane region" description="Helical" evidence="8">
    <location>
        <begin position="100"/>
        <end position="119"/>
    </location>
</feature>
<keyword evidence="4 10" id="KW-0808">Transferase</keyword>
<dbReference type="PANTHER" id="PTHR33908:SF11">
    <property type="entry name" value="MEMBRANE PROTEIN"/>
    <property type="match status" value="1"/>
</dbReference>
<proteinExistence type="predicted"/>
<evidence type="ECO:0000259" key="9">
    <source>
        <dbReference type="Pfam" id="PF13231"/>
    </source>
</evidence>
<protein>
    <submittedName>
        <fullName evidence="10">Glycosyl transferase</fullName>
    </submittedName>
</protein>
<evidence type="ECO:0000256" key="1">
    <source>
        <dbReference type="ARBA" id="ARBA00004651"/>
    </source>
</evidence>
<sequence length="482" mass="51664">MTKESRQALALVLAATALHLLYAGLLPLSPQEAYYWQYARHPALSYFDHPPLAAWTIALATRLAGATERGVRLAAAVHSVLFCAFFFLAGRRLFGPRAALAALAAALATPLLSLGQVVITPDGPLLAGWMGALYFGLRALDGSGAWLLAAGLAAGAAALGKYTGLLLLPQLLALLLLDARGRRLLRGPWPWLGALLALAVFSPVVAWNAAHGWQSFRFQLADRAAGMVTFRPDRFAGFLGLQAALVSPLLFGLLLAAGVTAARRWRDPSLRAAALWSLPLLGILVAVSPFMWVKGNWGAPVWPTALLAGAALALQDWARWRRPALAAVAVAAGVAAYAHLAPLLPELPFSARSDTTRGWGELSSRVDAERRRLGGEPFVLGCSYKPASELAFYLPDRPQTLSLEALGGPGLAYQAWFDPARLRGKDGVVVLDPRDGRRCPGLEAACARLEPLPPLTVLRGEAQVTRFELWRCRDARAPGRRS</sequence>
<evidence type="ECO:0000256" key="3">
    <source>
        <dbReference type="ARBA" id="ARBA00022676"/>
    </source>
</evidence>